<reference evidence="1 2" key="1">
    <citation type="journal article" date="2012" name="J. Bacteriol.">
        <title>Genome of Bacillus macauensis ZFHKF-1, a Long-Chain-Forming Bacterium.</title>
        <authorList>
            <person name="Cai L."/>
            <person name="Zhang T."/>
        </authorList>
    </citation>
    <scope>NUCLEOTIDE SEQUENCE [LARGE SCALE GENOMIC DNA]</scope>
    <source>
        <strain evidence="1 2">ZFHKF-1</strain>
    </source>
</reference>
<sequence>MEKALHKAHGIGFAEYERSLTKRIDVEVERQKEYVKSLEISHEMQRKIL</sequence>
<protein>
    <submittedName>
        <fullName evidence="1">Uncharacterized protein</fullName>
    </submittedName>
</protein>
<dbReference type="AlphaFoldDB" id="I8UK03"/>
<evidence type="ECO:0000313" key="1">
    <source>
        <dbReference type="EMBL" id="EIT87158.1"/>
    </source>
</evidence>
<dbReference type="PATRIC" id="fig|1196324.3.peg.577"/>
<proteinExistence type="predicted"/>
<comment type="caution">
    <text evidence="1">The sequence shown here is derived from an EMBL/GenBank/DDBJ whole genome shotgun (WGS) entry which is preliminary data.</text>
</comment>
<keyword evidence="2" id="KW-1185">Reference proteome</keyword>
<dbReference type="InterPro" id="IPR058676">
    <property type="entry name" value="YuzK"/>
</dbReference>
<gene>
    <name evidence="1" type="ORF">A374_02854</name>
</gene>
<evidence type="ECO:0000313" key="2">
    <source>
        <dbReference type="Proteomes" id="UP000004080"/>
    </source>
</evidence>
<dbReference type="Proteomes" id="UP000004080">
    <property type="component" value="Unassembled WGS sequence"/>
</dbReference>
<accession>I8UK03</accession>
<dbReference type="EMBL" id="AKKV01000019">
    <property type="protein sequence ID" value="EIT87158.1"/>
    <property type="molecule type" value="Genomic_DNA"/>
</dbReference>
<name>I8UK03_9BACL</name>
<dbReference type="STRING" id="1196324.A374_02854"/>
<dbReference type="Pfam" id="PF26149">
    <property type="entry name" value="YuzK"/>
    <property type="match status" value="1"/>
</dbReference>
<organism evidence="1 2">
    <name type="scientific">Fictibacillus macauensis ZFHKF-1</name>
    <dbReference type="NCBI Taxonomy" id="1196324"/>
    <lineage>
        <taxon>Bacteria</taxon>
        <taxon>Bacillati</taxon>
        <taxon>Bacillota</taxon>
        <taxon>Bacilli</taxon>
        <taxon>Bacillales</taxon>
        <taxon>Fictibacillaceae</taxon>
        <taxon>Fictibacillus</taxon>
    </lineage>
</organism>